<keyword evidence="4" id="KW-1185">Reference proteome</keyword>
<sequence length="138" mass="15939">MFFFVFISDFALNFHSFHSNSLINGWCKVKDVDKAMCLLNEMVNEGLYPDAVTFTTLVGGFCEVGKPFAAKELFFMMKEYGMVPNLLTRAVVLDGLDFDICDMKYVRISLFHMIVHLLIGFDFYCKSSVFRNPYCFLQ</sequence>
<dbReference type="InterPro" id="IPR011990">
    <property type="entry name" value="TPR-like_helical_dom_sf"/>
</dbReference>
<dbReference type="InterPro" id="IPR051222">
    <property type="entry name" value="PPR/CCM1_RNA-binding"/>
</dbReference>
<dbReference type="Pfam" id="PF13041">
    <property type="entry name" value="PPR_2"/>
    <property type="match status" value="1"/>
</dbReference>
<evidence type="ECO:0000256" key="2">
    <source>
        <dbReference type="PROSITE-ProRule" id="PRU00708"/>
    </source>
</evidence>
<accession>A0A392PH18</accession>
<feature type="repeat" description="PPR" evidence="2">
    <location>
        <begin position="15"/>
        <end position="49"/>
    </location>
</feature>
<evidence type="ECO:0000256" key="1">
    <source>
        <dbReference type="ARBA" id="ARBA00022737"/>
    </source>
</evidence>
<dbReference type="EMBL" id="LXQA010079989">
    <property type="protein sequence ID" value="MCI11393.1"/>
    <property type="molecule type" value="Genomic_DNA"/>
</dbReference>
<dbReference type="PROSITE" id="PS51375">
    <property type="entry name" value="PPR"/>
    <property type="match status" value="2"/>
</dbReference>
<dbReference type="InterPro" id="IPR002885">
    <property type="entry name" value="PPR_rpt"/>
</dbReference>
<dbReference type="PANTHER" id="PTHR47942">
    <property type="entry name" value="TETRATRICOPEPTIDE REPEAT (TPR)-LIKE SUPERFAMILY PROTEIN-RELATED"/>
    <property type="match status" value="1"/>
</dbReference>
<name>A0A392PH18_9FABA</name>
<dbReference type="Proteomes" id="UP000265520">
    <property type="component" value="Unassembled WGS sequence"/>
</dbReference>
<proteinExistence type="predicted"/>
<organism evidence="3 4">
    <name type="scientific">Trifolium medium</name>
    <dbReference type="NCBI Taxonomy" id="97028"/>
    <lineage>
        <taxon>Eukaryota</taxon>
        <taxon>Viridiplantae</taxon>
        <taxon>Streptophyta</taxon>
        <taxon>Embryophyta</taxon>
        <taxon>Tracheophyta</taxon>
        <taxon>Spermatophyta</taxon>
        <taxon>Magnoliopsida</taxon>
        <taxon>eudicotyledons</taxon>
        <taxon>Gunneridae</taxon>
        <taxon>Pentapetalae</taxon>
        <taxon>rosids</taxon>
        <taxon>fabids</taxon>
        <taxon>Fabales</taxon>
        <taxon>Fabaceae</taxon>
        <taxon>Papilionoideae</taxon>
        <taxon>50 kb inversion clade</taxon>
        <taxon>NPAAA clade</taxon>
        <taxon>Hologalegina</taxon>
        <taxon>IRL clade</taxon>
        <taxon>Trifolieae</taxon>
        <taxon>Trifolium</taxon>
    </lineage>
</organism>
<comment type="caution">
    <text evidence="3">The sequence shown here is derived from an EMBL/GenBank/DDBJ whole genome shotgun (WGS) entry which is preliminary data.</text>
</comment>
<feature type="repeat" description="PPR" evidence="2">
    <location>
        <begin position="50"/>
        <end position="84"/>
    </location>
</feature>
<evidence type="ECO:0000313" key="4">
    <source>
        <dbReference type="Proteomes" id="UP000265520"/>
    </source>
</evidence>
<reference evidence="3 4" key="1">
    <citation type="journal article" date="2018" name="Front. Plant Sci.">
        <title>Red Clover (Trifolium pratense) and Zigzag Clover (T. medium) - A Picture of Genomic Similarities and Differences.</title>
        <authorList>
            <person name="Dluhosova J."/>
            <person name="Istvanek J."/>
            <person name="Nedelnik J."/>
            <person name="Repkova J."/>
        </authorList>
    </citation>
    <scope>NUCLEOTIDE SEQUENCE [LARGE SCALE GENOMIC DNA]</scope>
    <source>
        <strain evidence="4">cv. 10/8</strain>
        <tissue evidence="3">Leaf</tissue>
    </source>
</reference>
<evidence type="ECO:0000313" key="3">
    <source>
        <dbReference type="EMBL" id="MCI11393.1"/>
    </source>
</evidence>
<dbReference type="AlphaFoldDB" id="A0A392PH18"/>
<dbReference type="Gene3D" id="1.25.40.10">
    <property type="entry name" value="Tetratricopeptide repeat domain"/>
    <property type="match status" value="1"/>
</dbReference>
<dbReference type="PANTHER" id="PTHR47942:SF90">
    <property type="entry name" value="PENTATRICOPEPTIDE (PPR) REPEAT PROTEIN"/>
    <property type="match status" value="1"/>
</dbReference>
<keyword evidence="1" id="KW-0677">Repeat</keyword>
<protein>
    <submittedName>
        <fullName evidence="3">Pentatricopeptide repeat-containing protein</fullName>
    </submittedName>
</protein>
<dbReference type="NCBIfam" id="TIGR00756">
    <property type="entry name" value="PPR"/>
    <property type="match status" value="2"/>
</dbReference>